<proteinExistence type="predicted"/>
<evidence type="ECO:0000313" key="2">
    <source>
        <dbReference type="Proteomes" id="UP000266634"/>
    </source>
</evidence>
<evidence type="ECO:0000313" key="1">
    <source>
        <dbReference type="EMBL" id="RIJ44884.1"/>
    </source>
</evidence>
<organism evidence="1 2">
    <name type="scientific">Clavibacter michiganensis subsp. insidiosus</name>
    <dbReference type="NCBI Taxonomy" id="33014"/>
    <lineage>
        <taxon>Bacteria</taxon>
        <taxon>Bacillati</taxon>
        <taxon>Actinomycetota</taxon>
        <taxon>Actinomycetes</taxon>
        <taxon>Micrococcales</taxon>
        <taxon>Microbacteriaceae</taxon>
        <taxon>Clavibacter</taxon>
    </lineage>
</organism>
<dbReference type="EMBL" id="QWEA01000012">
    <property type="protein sequence ID" value="RIJ44884.1"/>
    <property type="molecule type" value="Genomic_DNA"/>
</dbReference>
<comment type="caution">
    <text evidence="1">The sequence shown here is derived from an EMBL/GenBank/DDBJ whole genome shotgun (WGS) entry which is preliminary data.</text>
</comment>
<reference evidence="1 2" key="1">
    <citation type="submission" date="2018-08" db="EMBL/GenBank/DDBJ databases">
        <title>Genome Sequence of Clavibacter michiganensis Subspecies type strains, and the Atypical Peach-Colored Strains Isolated from Tomato.</title>
        <authorList>
            <person name="Osdaghi E."/>
            <person name="Portier P."/>
            <person name="Briand M."/>
            <person name="Jacques M.-A."/>
        </authorList>
    </citation>
    <scope>NUCLEOTIDE SEQUENCE [LARGE SCALE GENOMIC DNA]</scope>
    <source>
        <strain evidence="1 2">CFBP 6488</strain>
    </source>
</reference>
<dbReference type="AlphaFoldDB" id="A0A399N2D2"/>
<name>A0A399N2D2_9MICO</name>
<protein>
    <submittedName>
        <fullName evidence="1">Uncharacterized protein</fullName>
    </submittedName>
</protein>
<sequence length="144" mass="16370">MWVDDEGLFHTVHVWKAMELLSDSLSAELASAPGKAFDVLRHDVQRVSGDVVDSLIEVDEWGDQSEYVERVLPDSYLEVIRMPSTMAELRKELVTLPWAVPLQWRMDASMLGVDIVALASARRATIKSRAMRRLGIRQTLRHRA</sequence>
<dbReference type="Proteomes" id="UP000266634">
    <property type="component" value="Unassembled WGS sequence"/>
</dbReference>
<gene>
    <name evidence="1" type="ORF">DZF93_01140</name>
</gene>
<accession>A0A399N2D2</accession>